<reference evidence="1 2" key="1">
    <citation type="journal article" date="2007" name="Virology">
        <title>Sequence and annotation of the 369-kb NY-2A and the 345-kb AR158 viruses that infect Chlorella NC64A.</title>
        <authorList>
            <person name="Fitzgerald L.A."/>
            <person name="Graves M.V."/>
            <person name="Li X."/>
            <person name="Feldblyum T."/>
            <person name="Nierman W.C."/>
            <person name="Van Etten J.L."/>
        </authorList>
    </citation>
    <scope>NUCLEOTIDE SEQUENCE [LARGE SCALE GENOMIC DNA]</scope>
    <source>
        <strain evidence="1 2">NY-2A</strain>
    </source>
</reference>
<evidence type="ECO:0000313" key="2">
    <source>
        <dbReference type="Proteomes" id="UP000202419"/>
    </source>
</evidence>
<evidence type="ECO:0000313" key="1">
    <source>
        <dbReference type="EMBL" id="ABT15181.1"/>
    </source>
</evidence>
<dbReference type="RefSeq" id="YP_001497978.1">
    <property type="nucleotide sequence ID" value="NC_009898.1"/>
</dbReference>
<dbReference type="EMBL" id="DQ491002">
    <property type="protein sequence ID" value="ABT15181.1"/>
    <property type="molecule type" value="Genomic_DNA"/>
</dbReference>
<proteinExistence type="predicted"/>
<dbReference type="GeneID" id="5659526"/>
<dbReference type="KEGG" id="vg:5659526"/>
<sequence>MFLIDNDFVVVHHRDKSVLVLSDVRSMRQILEQVCLTFDVQVLPNTEPFSDNIKRRIIFLNFPRRIKRVHIGRPDSRLKFQDVNVGVSNKINLK</sequence>
<organismHost>
    <name type="scientific">Chlorella</name>
    <dbReference type="NCBI Taxonomy" id="3071"/>
</organismHost>
<organism evidence="1 2">
    <name type="scientific">Paramecium bursaria Chlorella virus NY2A</name>
    <name type="common">PBCV-NY2A</name>
    <dbReference type="NCBI Taxonomy" id="46021"/>
    <lineage>
        <taxon>Viruses</taxon>
        <taxon>Varidnaviria</taxon>
        <taxon>Bamfordvirae</taxon>
        <taxon>Nucleocytoviricota</taxon>
        <taxon>Megaviricetes</taxon>
        <taxon>Algavirales</taxon>
        <taxon>Phycodnaviridae</taxon>
        <taxon>Chlorovirus</taxon>
        <taxon>Chlorovirus americanus</taxon>
    </lineage>
</organism>
<protein>
    <submittedName>
        <fullName evidence="1">Uncharacterized protein b782R</fullName>
    </submittedName>
</protein>
<dbReference type="Proteomes" id="UP000202419">
    <property type="component" value="Segment"/>
</dbReference>
<name>A7IXV7_PBCVN</name>
<accession>A7IXV7</accession>
<gene>
    <name evidence="1" type="primary">b782R</name>
    <name evidence="1" type="ORF">NY2A_b782R</name>
</gene>
<keyword evidence="2" id="KW-1185">Reference proteome</keyword>